<evidence type="ECO:0000256" key="2">
    <source>
        <dbReference type="PROSITE-ProRule" id="PRU00703"/>
    </source>
</evidence>
<keyword evidence="1 2" id="KW-0129">CBS domain</keyword>
<dbReference type="AlphaFoldDB" id="A0A1E3GVA8"/>
<dbReference type="CDD" id="cd04630">
    <property type="entry name" value="CBS_pair_bac"/>
    <property type="match status" value="1"/>
</dbReference>
<proteinExistence type="predicted"/>
<dbReference type="RefSeq" id="WP_069295041.1">
    <property type="nucleotide sequence ID" value="NZ_MCRI01000002.1"/>
</dbReference>
<dbReference type="SMART" id="SM00116">
    <property type="entry name" value="CBS"/>
    <property type="match status" value="2"/>
</dbReference>
<dbReference type="SUPFAM" id="SSF54631">
    <property type="entry name" value="CBS-domain pair"/>
    <property type="match status" value="1"/>
</dbReference>
<gene>
    <name evidence="4" type="primary">hrp1_1</name>
    <name evidence="4" type="ORF">A9E74_00473</name>
</gene>
<dbReference type="PATRIC" id="fig|291169.3.peg.480"/>
<evidence type="ECO:0000313" key="5">
    <source>
        <dbReference type="Proteomes" id="UP000094379"/>
    </source>
</evidence>
<feature type="domain" description="CBS" evidence="3">
    <location>
        <begin position="75"/>
        <end position="129"/>
    </location>
</feature>
<dbReference type="STRING" id="291169.A9E74_00473"/>
<dbReference type="PANTHER" id="PTHR43080">
    <property type="entry name" value="CBS DOMAIN-CONTAINING PROTEIN CBSX3, MITOCHONDRIAL"/>
    <property type="match status" value="1"/>
</dbReference>
<dbReference type="InterPro" id="IPR046342">
    <property type="entry name" value="CBS_dom_sf"/>
</dbReference>
<evidence type="ECO:0000313" key="4">
    <source>
        <dbReference type="EMBL" id="ODN67967.1"/>
    </source>
</evidence>
<dbReference type="Gene3D" id="3.10.580.10">
    <property type="entry name" value="CBS-domain"/>
    <property type="match status" value="1"/>
</dbReference>
<dbReference type="PROSITE" id="PS51371">
    <property type="entry name" value="CBS"/>
    <property type="match status" value="2"/>
</dbReference>
<keyword evidence="5" id="KW-1185">Reference proteome</keyword>
<dbReference type="InterPro" id="IPR051257">
    <property type="entry name" value="Diverse_CBS-Domain"/>
</dbReference>
<protein>
    <submittedName>
        <fullName evidence="4">Hypoxic response protein 1</fullName>
    </submittedName>
</protein>
<comment type="caution">
    <text evidence="4">The sequence shown here is derived from an EMBL/GenBank/DDBJ whole genome shotgun (WGS) entry which is preliminary data.</text>
</comment>
<feature type="domain" description="CBS" evidence="3">
    <location>
        <begin position="8"/>
        <end position="66"/>
    </location>
</feature>
<dbReference type="InterPro" id="IPR000644">
    <property type="entry name" value="CBS_dom"/>
</dbReference>
<evidence type="ECO:0000256" key="1">
    <source>
        <dbReference type="ARBA" id="ARBA00023122"/>
    </source>
</evidence>
<sequence>MRLVKDVMISDVITISPFAKIREALNLMKRHKIKSLVVDKQNQHDAYGLITYSDILKTVIAEEGDIDLLNVYDICAKPVIAVGADLSIKHVATLMAAHRVKRLLVLNNNDLIGMVTMNDIMEQLLSEIE</sequence>
<reference evidence="4 5" key="1">
    <citation type="submission" date="2016-07" db="EMBL/GenBank/DDBJ databases">
        <title>Draft Genome Sequence of Methylophaga muralis Bur 1.</title>
        <authorList>
            <person name="Vasilenko O.V."/>
            <person name="Doronina N.V."/>
            <person name="Shmareva M.N."/>
            <person name="Tarlachkov S.V."/>
            <person name="Mustakhimov I."/>
            <person name="Trotsenko Y.A."/>
        </authorList>
    </citation>
    <scope>NUCLEOTIDE SEQUENCE [LARGE SCALE GENOMIC DNA]</scope>
    <source>
        <strain evidence="4 5">Bur 1</strain>
    </source>
</reference>
<organism evidence="4 5">
    <name type="scientific">Methylophaga muralis</name>
    <dbReference type="NCBI Taxonomy" id="291169"/>
    <lineage>
        <taxon>Bacteria</taxon>
        <taxon>Pseudomonadati</taxon>
        <taxon>Pseudomonadota</taxon>
        <taxon>Gammaproteobacteria</taxon>
        <taxon>Thiotrichales</taxon>
        <taxon>Piscirickettsiaceae</taxon>
        <taxon>Methylophaga</taxon>
    </lineage>
</organism>
<dbReference type="Pfam" id="PF00571">
    <property type="entry name" value="CBS"/>
    <property type="match status" value="2"/>
</dbReference>
<accession>A0A1E3GVA8</accession>
<dbReference type="PANTHER" id="PTHR43080:SF2">
    <property type="entry name" value="CBS DOMAIN-CONTAINING PROTEIN"/>
    <property type="match status" value="1"/>
</dbReference>
<name>A0A1E3GVA8_9GAMM</name>
<dbReference type="Proteomes" id="UP000094379">
    <property type="component" value="Unassembled WGS sequence"/>
</dbReference>
<dbReference type="EMBL" id="MCRI01000002">
    <property type="protein sequence ID" value="ODN67967.1"/>
    <property type="molecule type" value="Genomic_DNA"/>
</dbReference>
<evidence type="ECO:0000259" key="3">
    <source>
        <dbReference type="PROSITE" id="PS51371"/>
    </source>
</evidence>